<gene>
    <name evidence="1" type="ORF">AEST_06280</name>
</gene>
<accession>J2IGG2</accession>
<sequence>MSRLEPAAAKLTAGYKNCLSYKNQIYKELQLVLALSVKEC</sequence>
<proteinExistence type="predicted"/>
<comment type="caution">
    <text evidence="1">The sequence shown here is derived from an EMBL/GenBank/DDBJ whole genome shotgun (WGS) entry which is preliminary data.</text>
</comment>
<evidence type="ECO:0000313" key="2">
    <source>
        <dbReference type="Proteomes" id="UP000012043"/>
    </source>
</evidence>
<dbReference type="AlphaFoldDB" id="J2IGG2"/>
<keyword evidence="2" id="KW-1185">Reference proteome</keyword>
<protein>
    <submittedName>
        <fullName evidence="1">Uncharacterized protein</fullName>
    </submittedName>
</protein>
<dbReference type="EMBL" id="ALAB01000005">
    <property type="protein sequence ID" value="EJI86312.1"/>
    <property type="molecule type" value="Genomic_DNA"/>
</dbReference>
<name>J2IGG2_9ALTE</name>
<organism evidence="1 2">
    <name type="scientific">Alishewanella aestuarii B11</name>
    <dbReference type="NCBI Taxonomy" id="1197174"/>
    <lineage>
        <taxon>Bacteria</taxon>
        <taxon>Pseudomonadati</taxon>
        <taxon>Pseudomonadota</taxon>
        <taxon>Gammaproteobacteria</taxon>
        <taxon>Alteromonadales</taxon>
        <taxon>Alteromonadaceae</taxon>
        <taxon>Alishewanella</taxon>
    </lineage>
</organism>
<evidence type="ECO:0000313" key="1">
    <source>
        <dbReference type="EMBL" id="EJI86312.1"/>
    </source>
</evidence>
<reference evidence="1 2" key="1">
    <citation type="journal article" date="2012" name="J. Bacteriol.">
        <title>Genome Sequence of Pectin-Degrading Alishewanella aestuarii Strain B11T, Isolated from Tidal Flat Sediment.</title>
        <authorList>
            <person name="Jung J."/>
            <person name="Choi S."/>
            <person name="Chun J."/>
            <person name="Park W."/>
        </authorList>
    </citation>
    <scope>NUCLEOTIDE SEQUENCE [LARGE SCALE GENOMIC DNA]</scope>
    <source>
        <strain evidence="1 2">B11</strain>
    </source>
</reference>
<dbReference type="Proteomes" id="UP000012043">
    <property type="component" value="Unassembled WGS sequence"/>
</dbReference>